<sequence>MFSHKRIWFFCLGTVLVLGLGACKSRFERLRASNNIQMKYLEAVKYYEAGKYSKASVLFTDLLTKYRASAEAEDLSYYTAYTSYRMKDYISARYHFKTFAQNYPNSARAEECRFMSAYCFYIDSPRTNLDQENTYKAIDELQLFVNLYPESERSEEASDLIQNLRNKLEKKAFDNAKLYYNMAQPADFRAAVIAFESMLRQYPDTKYAEEAEYLIVRSQYMFAEHSAFFRQEERYNDAIDYYQSFVQNYPESKYVKELETLRQSAERKIVLAVKQTDQMNEARKKHEEELGIAGGPDAASANEAQ</sequence>
<feature type="compositionally biased region" description="Basic and acidic residues" evidence="4">
    <location>
        <begin position="280"/>
        <end position="289"/>
    </location>
</feature>
<dbReference type="OrthoDB" id="9770761at2"/>
<dbReference type="InterPro" id="IPR017689">
    <property type="entry name" value="BamD"/>
</dbReference>
<dbReference type="EMBL" id="QDKG01000002">
    <property type="protein sequence ID" value="PVH25864.1"/>
    <property type="molecule type" value="Genomic_DNA"/>
</dbReference>
<accession>A0A2T8HK90</accession>
<evidence type="ECO:0000259" key="5">
    <source>
        <dbReference type="Pfam" id="PF13525"/>
    </source>
</evidence>
<dbReference type="SUPFAM" id="SSF48452">
    <property type="entry name" value="TPR-like"/>
    <property type="match status" value="1"/>
</dbReference>
<evidence type="ECO:0000256" key="1">
    <source>
        <dbReference type="ARBA" id="ARBA00022729"/>
    </source>
</evidence>
<dbReference type="NCBIfam" id="TIGR03302">
    <property type="entry name" value="OM_YfiO"/>
    <property type="match status" value="1"/>
</dbReference>
<dbReference type="InterPro" id="IPR039565">
    <property type="entry name" value="BamD-like"/>
</dbReference>
<dbReference type="InterPro" id="IPR011990">
    <property type="entry name" value="TPR-like_helical_dom_sf"/>
</dbReference>
<dbReference type="PROSITE" id="PS51257">
    <property type="entry name" value="PROKAR_LIPOPROTEIN"/>
    <property type="match status" value="1"/>
</dbReference>
<keyword evidence="7" id="KW-1185">Reference proteome</keyword>
<keyword evidence="2" id="KW-0472">Membrane</keyword>
<proteinExistence type="predicted"/>
<evidence type="ECO:0000256" key="3">
    <source>
        <dbReference type="ARBA" id="ARBA00023237"/>
    </source>
</evidence>
<protein>
    <submittedName>
        <fullName evidence="6">Outer membrane protein assembly factor BamD</fullName>
    </submittedName>
</protein>
<name>A0A2T8HK90_9SPHI</name>
<feature type="region of interest" description="Disordered" evidence="4">
    <location>
        <begin position="280"/>
        <end position="305"/>
    </location>
</feature>
<dbReference type="Proteomes" id="UP000245627">
    <property type="component" value="Unassembled WGS sequence"/>
</dbReference>
<organism evidence="6 7">
    <name type="scientific">Sphingobacterium corticibacter</name>
    <dbReference type="NCBI Taxonomy" id="2171749"/>
    <lineage>
        <taxon>Bacteria</taxon>
        <taxon>Pseudomonadati</taxon>
        <taxon>Bacteroidota</taxon>
        <taxon>Sphingobacteriia</taxon>
        <taxon>Sphingobacteriales</taxon>
        <taxon>Sphingobacteriaceae</taxon>
        <taxon>Sphingobacterium</taxon>
    </lineage>
</organism>
<dbReference type="Gene3D" id="1.25.40.10">
    <property type="entry name" value="Tetratricopeptide repeat domain"/>
    <property type="match status" value="1"/>
</dbReference>
<dbReference type="Pfam" id="PF13525">
    <property type="entry name" value="YfiO"/>
    <property type="match status" value="2"/>
</dbReference>
<feature type="domain" description="Outer membrane lipoprotein BamD-like" evidence="5">
    <location>
        <begin position="185"/>
        <end position="268"/>
    </location>
</feature>
<reference evidence="6 7" key="1">
    <citation type="submission" date="2018-04" db="EMBL/GenBank/DDBJ databases">
        <title>Sphingobacterium cortibacter sp. nov.</title>
        <authorList>
            <person name="Li Y."/>
        </authorList>
    </citation>
    <scope>NUCLEOTIDE SEQUENCE [LARGE SCALE GENOMIC DNA]</scope>
    <source>
        <strain evidence="6 7">2c-3</strain>
    </source>
</reference>
<dbReference type="RefSeq" id="WP_116775436.1">
    <property type="nucleotide sequence ID" value="NZ_QDKG01000002.1"/>
</dbReference>
<evidence type="ECO:0000256" key="2">
    <source>
        <dbReference type="ARBA" id="ARBA00023136"/>
    </source>
</evidence>
<evidence type="ECO:0000313" key="6">
    <source>
        <dbReference type="EMBL" id="PVH25864.1"/>
    </source>
</evidence>
<gene>
    <name evidence="6" type="ORF">DC487_08010</name>
</gene>
<keyword evidence="1" id="KW-0732">Signal</keyword>
<evidence type="ECO:0000313" key="7">
    <source>
        <dbReference type="Proteomes" id="UP000245627"/>
    </source>
</evidence>
<feature type="domain" description="Outer membrane lipoprotein BamD-like" evidence="5">
    <location>
        <begin position="40"/>
        <end position="181"/>
    </location>
</feature>
<dbReference type="AlphaFoldDB" id="A0A2T8HK90"/>
<keyword evidence="3" id="KW-0998">Cell outer membrane</keyword>
<evidence type="ECO:0000256" key="4">
    <source>
        <dbReference type="SAM" id="MobiDB-lite"/>
    </source>
</evidence>
<comment type="caution">
    <text evidence="6">The sequence shown here is derived from an EMBL/GenBank/DDBJ whole genome shotgun (WGS) entry which is preliminary data.</text>
</comment>